<dbReference type="OrthoDB" id="9812123at2"/>
<keyword evidence="7 13" id="KW-0418">Kinase</keyword>
<evidence type="ECO:0000256" key="2">
    <source>
        <dbReference type="ARBA" id="ARBA00008663"/>
    </source>
</evidence>
<reference evidence="13 14" key="1">
    <citation type="submission" date="2017-07" db="EMBL/GenBank/DDBJ databases">
        <title>Thauera sp. KNDSS-Mac4 genome sequence and assembly.</title>
        <authorList>
            <person name="Mayilraj S."/>
        </authorList>
    </citation>
    <scope>NUCLEOTIDE SEQUENCE [LARGE SCALE GENOMIC DNA]</scope>
    <source>
        <strain evidence="13 14">KNDSS-Mac4</strain>
    </source>
</reference>
<dbReference type="InterPro" id="IPR015813">
    <property type="entry name" value="Pyrv/PenolPyrv_kinase-like_dom"/>
</dbReference>
<comment type="pathway">
    <text evidence="1">Carbohydrate degradation; glycolysis; pyruvate from D-glyceraldehyde 3-phosphate: step 5/5.</text>
</comment>
<dbReference type="GO" id="GO:0004743">
    <property type="term" value="F:pyruvate kinase activity"/>
    <property type="evidence" value="ECO:0007669"/>
    <property type="project" value="UniProtKB-EC"/>
</dbReference>
<dbReference type="UniPathway" id="UPA00109">
    <property type="reaction ID" value="UER00188"/>
</dbReference>
<keyword evidence="11 13" id="KW-0670">Pyruvate</keyword>
<dbReference type="GO" id="GO:0005524">
    <property type="term" value="F:ATP binding"/>
    <property type="evidence" value="ECO:0007669"/>
    <property type="project" value="UniProtKB-KW"/>
</dbReference>
<evidence type="ECO:0000256" key="10">
    <source>
        <dbReference type="ARBA" id="ARBA00023152"/>
    </source>
</evidence>
<keyword evidence="14" id="KW-1185">Reference proteome</keyword>
<keyword evidence="5" id="KW-0479">Metal-binding</keyword>
<dbReference type="NCBIfam" id="NF011314">
    <property type="entry name" value="PRK14725.1"/>
    <property type="match status" value="1"/>
</dbReference>
<dbReference type="Gene3D" id="3.20.20.60">
    <property type="entry name" value="Phosphoenolpyruvate-binding domains"/>
    <property type="match status" value="2"/>
</dbReference>
<keyword evidence="10" id="KW-0324">Glycolysis</keyword>
<evidence type="ECO:0000256" key="8">
    <source>
        <dbReference type="ARBA" id="ARBA00022840"/>
    </source>
</evidence>
<dbReference type="SUPFAM" id="SSF51621">
    <property type="entry name" value="Phosphoenolpyruvate/pyruvate domain"/>
    <property type="match status" value="1"/>
</dbReference>
<feature type="domain" description="Pyruvate kinase barrel" evidence="12">
    <location>
        <begin position="368"/>
        <end position="581"/>
    </location>
</feature>
<evidence type="ECO:0000259" key="12">
    <source>
        <dbReference type="Pfam" id="PF00224"/>
    </source>
</evidence>
<keyword evidence="4" id="KW-0808">Transferase</keyword>
<evidence type="ECO:0000313" key="14">
    <source>
        <dbReference type="Proteomes" id="UP000215181"/>
    </source>
</evidence>
<dbReference type="Pfam" id="PF00224">
    <property type="entry name" value="PK"/>
    <property type="match status" value="2"/>
</dbReference>
<dbReference type="Proteomes" id="UP000215181">
    <property type="component" value="Unassembled WGS sequence"/>
</dbReference>
<dbReference type="InterPro" id="IPR040442">
    <property type="entry name" value="Pyrv_kinase-like_dom_sf"/>
</dbReference>
<dbReference type="EMBL" id="NOIH01000040">
    <property type="protein sequence ID" value="OYD52405.1"/>
    <property type="molecule type" value="Genomic_DNA"/>
</dbReference>
<dbReference type="InterPro" id="IPR001697">
    <property type="entry name" value="Pyr_Knase"/>
</dbReference>
<protein>
    <recommendedName>
        <fullName evidence="3">pyruvate kinase</fullName>
        <ecNumber evidence="3">2.7.1.40</ecNumber>
    </recommendedName>
</protein>
<dbReference type="EC" id="2.7.1.40" evidence="3"/>
<proteinExistence type="inferred from homology"/>
<feature type="domain" description="Pyruvate kinase barrel" evidence="12">
    <location>
        <begin position="139"/>
        <end position="254"/>
    </location>
</feature>
<evidence type="ECO:0000256" key="4">
    <source>
        <dbReference type="ARBA" id="ARBA00022679"/>
    </source>
</evidence>
<evidence type="ECO:0000256" key="6">
    <source>
        <dbReference type="ARBA" id="ARBA00022741"/>
    </source>
</evidence>
<evidence type="ECO:0000256" key="9">
    <source>
        <dbReference type="ARBA" id="ARBA00022842"/>
    </source>
</evidence>
<evidence type="ECO:0000313" key="13">
    <source>
        <dbReference type="EMBL" id="OYD52405.1"/>
    </source>
</evidence>
<accession>A0A235EVF2</accession>
<dbReference type="AlphaFoldDB" id="A0A235EVF2"/>
<name>A0A235EVF2_9RHOO</name>
<evidence type="ECO:0000256" key="1">
    <source>
        <dbReference type="ARBA" id="ARBA00004997"/>
    </source>
</evidence>
<dbReference type="SUPFAM" id="SSF50800">
    <property type="entry name" value="PK beta-barrel domain-like"/>
    <property type="match status" value="1"/>
</dbReference>
<dbReference type="RefSeq" id="WP_094269785.1">
    <property type="nucleotide sequence ID" value="NZ_NOIH01000040.1"/>
</dbReference>
<keyword evidence="8" id="KW-0067">ATP-binding</keyword>
<evidence type="ECO:0000256" key="11">
    <source>
        <dbReference type="ARBA" id="ARBA00023317"/>
    </source>
</evidence>
<gene>
    <name evidence="13" type="ORF">CGK74_18185</name>
</gene>
<dbReference type="GO" id="GO:0030955">
    <property type="term" value="F:potassium ion binding"/>
    <property type="evidence" value="ECO:0007669"/>
    <property type="project" value="InterPro"/>
</dbReference>
<dbReference type="GO" id="GO:0016301">
    <property type="term" value="F:kinase activity"/>
    <property type="evidence" value="ECO:0007669"/>
    <property type="project" value="UniProtKB-KW"/>
</dbReference>
<evidence type="ECO:0000256" key="3">
    <source>
        <dbReference type="ARBA" id="ARBA00012142"/>
    </source>
</evidence>
<comment type="caution">
    <text evidence="13">The sequence shown here is derived from an EMBL/GenBank/DDBJ whole genome shotgun (WGS) entry which is preliminary data.</text>
</comment>
<organism evidence="13 14">
    <name type="scientific">Thauera propionica</name>
    <dbReference type="NCBI Taxonomy" id="2019431"/>
    <lineage>
        <taxon>Bacteria</taxon>
        <taxon>Pseudomonadati</taxon>
        <taxon>Pseudomonadota</taxon>
        <taxon>Betaproteobacteria</taxon>
        <taxon>Rhodocyclales</taxon>
        <taxon>Zoogloeaceae</taxon>
        <taxon>Thauera</taxon>
    </lineage>
</organism>
<comment type="similarity">
    <text evidence="2">Belongs to the pyruvate kinase family.</text>
</comment>
<dbReference type="GO" id="GO:0000287">
    <property type="term" value="F:magnesium ion binding"/>
    <property type="evidence" value="ECO:0007669"/>
    <property type="project" value="InterPro"/>
</dbReference>
<keyword evidence="6" id="KW-0547">Nucleotide-binding</keyword>
<dbReference type="InterPro" id="IPR011037">
    <property type="entry name" value="Pyrv_Knase-like_insert_dom_sf"/>
</dbReference>
<dbReference type="InterPro" id="IPR015793">
    <property type="entry name" value="Pyrv_Knase_brl"/>
</dbReference>
<dbReference type="PANTHER" id="PTHR11817">
    <property type="entry name" value="PYRUVATE KINASE"/>
    <property type="match status" value="1"/>
</dbReference>
<keyword evidence="9" id="KW-0460">Magnesium</keyword>
<sequence>MQPELSALSTEPGWDQDACRTLIEELWSLRAELLDFERKLVGISDEFKASARNLAHYIALRRKDRRQLQDSLARLGLSSLGHSESHVLANVDKVIGILHHLTNQPWSERSDEEPVGIRSSRRLLDQNTVALLGPTPANRAVRIMVTLPSEAATNGDLIDQLVASGMNVARINCAHDDDQAWCLMAEQVRRAARFHGRDVRVLMDLGGPKLRTGEIAPSPDVLKIKPRRDALGVVVESAKVRFYAQERMSVHTDAIPAIAIDYACLRHLRPGDTLALVDARGAKRTLHIVDVAEETALAATDRTIYITHGTYLRRIRKGDGQRNVLVQRLPVNPGTLLLRVGDLLKLTSSGIAQPYGEDLNADSRQIPSIACTLPQVFGQVQAGERVFFDDGHIGGLVREASNDHLVVQIVDANPNGSRLAGDKGINLPDSKLDLPALTAQDIEDLRTVARYADLVGLSFVQRPGDIDALRSHLKALDAEHLGVVLKIETRRAFEHLPELMLAAMHCHSAGVMIARGDLAVECGYERLAEVQEEILWAAEAAHMPVIWATQVLETLAKTGRPSRAEITDAAMGERAECVMLNKGPYILEAIRSLDDILKRMQSHQTKKRALLRALSAWSPSRQTEA</sequence>
<evidence type="ECO:0000256" key="7">
    <source>
        <dbReference type="ARBA" id="ARBA00022777"/>
    </source>
</evidence>
<evidence type="ECO:0000256" key="5">
    <source>
        <dbReference type="ARBA" id="ARBA00022723"/>
    </source>
</evidence>